<dbReference type="PIRSF" id="PIRSF000641">
    <property type="entry name" value="SRK"/>
    <property type="match status" value="1"/>
</dbReference>
<dbReference type="Gene3D" id="3.30.200.20">
    <property type="entry name" value="Phosphorylase Kinase, domain 1"/>
    <property type="match status" value="1"/>
</dbReference>
<dbReference type="Pfam" id="PF00954">
    <property type="entry name" value="S_locus_glycop"/>
    <property type="match status" value="1"/>
</dbReference>
<dbReference type="PROSITE" id="PS50011">
    <property type="entry name" value="PROTEIN_KINASE_DOM"/>
    <property type="match status" value="1"/>
</dbReference>
<accession>A0A7N0UN80</accession>
<feature type="domain" description="Protein kinase" evidence="22">
    <location>
        <begin position="499"/>
        <end position="773"/>
    </location>
</feature>
<reference evidence="25" key="1">
    <citation type="submission" date="2021-01" db="UniProtKB">
        <authorList>
            <consortium name="EnsemblPlants"/>
        </authorList>
    </citation>
    <scope>IDENTIFICATION</scope>
</reference>
<evidence type="ECO:0000256" key="19">
    <source>
        <dbReference type="PIRNR" id="PIRNR000641"/>
    </source>
</evidence>
<evidence type="ECO:0000256" key="17">
    <source>
        <dbReference type="ARBA" id="ARBA00047899"/>
    </source>
</evidence>
<comment type="similarity">
    <text evidence="19">Belongs to the protein kinase superfamily. Ser/Thr protein kinase family.</text>
</comment>
<comment type="subcellular location">
    <subcellularLocation>
        <location evidence="1">Cell membrane</location>
        <topology evidence="1">Single-pass type I membrane protein</topology>
    </subcellularLocation>
</comment>
<dbReference type="Proteomes" id="UP000594263">
    <property type="component" value="Unplaced"/>
</dbReference>
<dbReference type="CDD" id="cd01098">
    <property type="entry name" value="PAN_AP_plant"/>
    <property type="match status" value="1"/>
</dbReference>
<keyword evidence="3 19" id="KW-0723">Serine/threonine-protein kinase</keyword>
<feature type="domain" description="Apple" evidence="24">
    <location>
        <begin position="347"/>
        <end position="424"/>
    </location>
</feature>
<evidence type="ECO:0000256" key="3">
    <source>
        <dbReference type="ARBA" id="ARBA00022527"/>
    </source>
</evidence>
<dbReference type="GO" id="GO:0004674">
    <property type="term" value="F:protein serine/threonine kinase activity"/>
    <property type="evidence" value="ECO:0007669"/>
    <property type="project" value="UniProtKB-KW"/>
</dbReference>
<dbReference type="EnsemblPlants" id="Kaladp0071s0464.1.v1.1">
    <property type="protein sequence ID" value="Kaladp0071s0464.1.v1.1.CDS.1"/>
    <property type="gene ID" value="Kaladp0071s0464.v1.1"/>
</dbReference>
<dbReference type="InterPro" id="IPR000858">
    <property type="entry name" value="S_locus_glycoprot_dom"/>
</dbReference>
<evidence type="ECO:0000256" key="4">
    <source>
        <dbReference type="ARBA" id="ARBA00022553"/>
    </source>
</evidence>
<dbReference type="PANTHER" id="PTHR47974">
    <property type="entry name" value="OS07G0415500 PROTEIN"/>
    <property type="match status" value="1"/>
</dbReference>
<comment type="catalytic activity">
    <reaction evidence="18 19">
        <text>L-seryl-[protein] + ATP = O-phospho-L-seryl-[protein] + ADP + H(+)</text>
        <dbReference type="Rhea" id="RHEA:17989"/>
        <dbReference type="Rhea" id="RHEA-COMP:9863"/>
        <dbReference type="Rhea" id="RHEA-COMP:11604"/>
        <dbReference type="ChEBI" id="CHEBI:15378"/>
        <dbReference type="ChEBI" id="CHEBI:29999"/>
        <dbReference type="ChEBI" id="CHEBI:30616"/>
        <dbReference type="ChEBI" id="CHEBI:83421"/>
        <dbReference type="ChEBI" id="CHEBI:456216"/>
        <dbReference type="EC" id="2.7.11.1"/>
    </reaction>
</comment>
<dbReference type="Pfam" id="PF08276">
    <property type="entry name" value="PAN_2"/>
    <property type="match status" value="1"/>
</dbReference>
<dbReference type="PANTHER" id="PTHR47974:SF19">
    <property type="entry name" value="RECEPTOR-LIKE SERINE_THREONINE-PROTEIN KINASE"/>
    <property type="match status" value="1"/>
</dbReference>
<keyword evidence="4" id="KW-0597">Phosphoprotein</keyword>
<evidence type="ECO:0000256" key="12">
    <source>
        <dbReference type="ARBA" id="ARBA00022989"/>
    </source>
</evidence>
<dbReference type="InterPro" id="IPR000719">
    <property type="entry name" value="Prot_kinase_dom"/>
</dbReference>
<dbReference type="GO" id="GO:0005886">
    <property type="term" value="C:plasma membrane"/>
    <property type="evidence" value="ECO:0007669"/>
    <property type="project" value="UniProtKB-SubCell"/>
</dbReference>
<evidence type="ECO:0000259" key="22">
    <source>
        <dbReference type="PROSITE" id="PS50011"/>
    </source>
</evidence>
<dbReference type="PROSITE" id="PS50927">
    <property type="entry name" value="BULB_LECTIN"/>
    <property type="match status" value="1"/>
</dbReference>
<dbReference type="SUPFAM" id="SSF56112">
    <property type="entry name" value="Protein kinase-like (PK-like)"/>
    <property type="match status" value="1"/>
</dbReference>
<dbReference type="InterPro" id="IPR008271">
    <property type="entry name" value="Ser/Thr_kinase_AS"/>
</dbReference>
<dbReference type="PROSITE" id="PS50948">
    <property type="entry name" value="PAN"/>
    <property type="match status" value="1"/>
</dbReference>
<evidence type="ECO:0000256" key="7">
    <source>
        <dbReference type="ARBA" id="ARBA00022729"/>
    </source>
</evidence>
<evidence type="ECO:0000256" key="6">
    <source>
        <dbReference type="ARBA" id="ARBA00022692"/>
    </source>
</evidence>
<feature type="binding site" evidence="20">
    <location>
        <position position="527"/>
    </location>
    <ligand>
        <name>ATP</name>
        <dbReference type="ChEBI" id="CHEBI:30616"/>
    </ligand>
</feature>
<dbReference type="GO" id="GO:0048544">
    <property type="term" value="P:recognition of pollen"/>
    <property type="evidence" value="ECO:0007669"/>
    <property type="project" value="InterPro"/>
</dbReference>
<dbReference type="InterPro" id="IPR017441">
    <property type="entry name" value="Protein_kinase_ATP_BS"/>
</dbReference>
<dbReference type="SMART" id="SM00108">
    <property type="entry name" value="B_lectin"/>
    <property type="match status" value="1"/>
</dbReference>
<evidence type="ECO:0000313" key="25">
    <source>
        <dbReference type="EnsemblPlants" id="Kaladp0071s0464.1.v1.1.CDS.1"/>
    </source>
</evidence>
<dbReference type="SUPFAM" id="SSF51110">
    <property type="entry name" value="alpha-D-mannose-specific plant lectins"/>
    <property type="match status" value="1"/>
</dbReference>
<proteinExistence type="inferred from homology"/>
<dbReference type="CDD" id="cd14066">
    <property type="entry name" value="STKc_IRAK"/>
    <property type="match status" value="1"/>
</dbReference>
<dbReference type="Gramene" id="Kaladp0071s0464.1.v1.1">
    <property type="protein sequence ID" value="Kaladp0071s0464.1.v1.1.CDS.1"/>
    <property type="gene ID" value="Kaladp0071s0464.v1.1"/>
</dbReference>
<keyword evidence="10 19" id="KW-0418">Kinase</keyword>
<dbReference type="Gene3D" id="2.90.10.10">
    <property type="entry name" value="Bulb-type lectin domain"/>
    <property type="match status" value="1"/>
</dbReference>
<keyword evidence="11 19" id="KW-0067">ATP-binding</keyword>
<dbReference type="SMART" id="SM00473">
    <property type="entry name" value="PAN_AP"/>
    <property type="match status" value="1"/>
</dbReference>
<dbReference type="Pfam" id="PF01453">
    <property type="entry name" value="B_lectin"/>
    <property type="match status" value="1"/>
</dbReference>
<keyword evidence="2" id="KW-1003">Cell membrane</keyword>
<dbReference type="CDD" id="cd00028">
    <property type="entry name" value="B_lectin"/>
    <property type="match status" value="1"/>
</dbReference>
<dbReference type="InterPro" id="IPR036426">
    <property type="entry name" value="Bulb-type_lectin_dom_sf"/>
</dbReference>
<evidence type="ECO:0000256" key="18">
    <source>
        <dbReference type="ARBA" id="ARBA00048679"/>
    </source>
</evidence>
<dbReference type="InterPro" id="IPR001480">
    <property type="entry name" value="Bulb-type_lectin_dom"/>
</dbReference>
<feature type="transmembrane region" description="Helical" evidence="21">
    <location>
        <begin position="446"/>
        <end position="467"/>
    </location>
</feature>
<organism evidence="25 26">
    <name type="scientific">Kalanchoe fedtschenkoi</name>
    <name type="common">Lavender scallops</name>
    <name type="synonym">South American air plant</name>
    <dbReference type="NCBI Taxonomy" id="63787"/>
    <lineage>
        <taxon>Eukaryota</taxon>
        <taxon>Viridiplantae</taxon>
        <taxon>Streptophyta</taxon>
        <taxon>Embryophyta</taxon>
        <taxon>Tracheophyta</taxon>
        <taxon>Spermatophyta</taxon>
        <taxon>Magnoliopsida</taxon>
        <taxon>eudicotyledons</taxon>
        <taxon>Gunneridae</taxon>
        <taxon>Pentapetalae</taxon>
        <taxon>Saxifragales</taxon>
        <taxon>Crassulaceae</taxon>
        <taxon>Kalanchoe</taxon>
    </lineage>
</organism>
<evidence type="ECO:0000256" key="14">
    <source>
        <dbReference type="ARBA" id="ARBA00023157"/>
    </source>
</evidence>
<evidence type="ECO:0000256" key="5">
    <source>
        <dbReference type="ARBA" id="ARBA00022679"/>
    </source>
</evidence>
<dbReference type="OMA" id="HTDGCVR"/>
<keyword evidence="14" id="KW-1015">Disulfide bond</keyword>
<dbReference type="PROSITE" id="PS00107">
    <property type="entry name" value="PROTEIN_KINASE_ATP"/>
    <property type="match status" value="1"/>
</dbReference>
<dbReference type="GO" id="GO:0030246">
    <property type="term" value="F:carbohydrate binding"/>
    <property type="evidence" value="ECO:0007669"/>
    <property type="project" value="UniProtKB-KW"/>
</dbReference>
<keyword evidence="5 19" id="KW-0808">Transferase</keyword>
<dbReference type="FunFam" id="2.90.10.10:FF:000009">
    <property type="entry name" value="Receptor-like serine/threonine-protein kinase SD1-8"/>
    <property type="match status" value="1"/>
</dbReference>
<evidence type="ECO:0000256" key="16">
    <source>
        <dbReference type="ARBA" id="ARBA00023180"/>
    </source>
</evidence>
<dbReference type="InterPro" id="IPR024171">
    <property type="entry name" value="SRK-like_kinase"/>
</dbReference>
<keyword evidence="13 21" id="KW-0472">Membrane</keyword>
<keyword evidence="7" id="KW-0732">Signal</keyword>
<evidence type="ECO:0000256" key="10">
    <source>
        <dbReference type="ARBA" id="ARBA00022777"/>
    </source>
</evidence>
<dbReference type="Pfam" id="PF00069">
    <property type="entry name" value="Pkinase"/>
    <property type="match status" value="1"/>
</dbReference>
<evidence type="ECO:0000256" key="8">
    <source>
        <dbReference type="ARBA" id="ARBA00022734"/>
    </source>
</evidence>
<evidence type="ECO:0000313" key="26">
    <source>
        <dbReference type="Proteomes" id="UP000594263"/>
    </source>
</evidence>
<feature type="domain" description="Bulb-type lectin" evidence="23">
    <location>
        <begin position="30"/>
        <end position="153"/>
    </location>
</feature>
<dbReference type="FunFam" id="1.10.510.10:FF:000537">
    <property type="entry name" value="Putative receptor-like protein kinase"/>
    <property type="match status" value="1"/>
</dbReference>
<dbReference type="GO" id="GO:0005524">
    <property type="term" value="F:ATP binding"/>
    <property type="evidence" value="ECO:0007669"/>
    <property type="project" value="UniProtKB-UniRule"/>
</dbReference>
<evidence type="ECO:0000256" key="13">
    <source>
        <dbReference type="ARBA" id="ARBA00023136"/>
    </source>
</evidence>
<dbReference type="SMART" id="SM00220">
    <property type="entry name" value="S_TKc"/>
    <property type="match status" value="1"/>
</dbReference>
<evidence type="ECO:0000259" key="24">
    <source>
        <dbReference type="PROSITE" id="PS50948"/>
    </source>
</evidence>
<keyword evidence="6 21" id="KW-0812">Transmembrane</keyword>
<evidence type="ECO:0000256" key="20">
    <source>
        <dbReference type="PROSITE-ProRule" id="PRU10141"/>
    </source>
</evidence>
<evidence type="ECO:0000256" key="15">
    <source>
        <dbReference type="ARBA" id="ARBA00023170"/>
    </source>
</evidence>
<keyword evidence="12 21" id="KW-1133">Transmembrane helix</keyword>
<evidence type="ECO:0000256" key="21">
    <source>
        <dbReference type="SAM" id="Phobius"/>
    </source>
</evidence>
<keyword evidence="9 19" id="KW-0547">Nucleotide-binding</keyword>
<evidence type="ECO:0000256" key="2">
    <source>
        <dbReference type="ARBA" id="ARBA00022475"/>
    </source>
</evidence>
<evidence type="ECO:0000256" key="9">
    <source>
        <dbReference type="ARBA" id="ARBA00022741"/>
    </source>
</evidence>
<evidence type="ECO:0000259" key="23">
    <source>
        <dbReference type="PROSITE" id="PS50927"/>
    </source>
</evidence>
<keyword evidence="26" id="KW-1185">Reference proteome</keyword>
<dbReference type="InterPro" id="IPR011009">
    <property type="entry name" value="Kinase-like_dom_sf"/>
</dbReference>
<dbReference type="FunFam" id="3.30.200.20:FF:000178">
    <property type="entry name" value="serine/threonine-protein kinase PBS1-like"/>
    <property type="match status" value="1"/>
</dbReference>
<keyword evidence="15" id="KW-0675">Receptor</keyword>
<dbReference type="AlphaFoldDB" id="A0A7N0UN80"/>
<dbReference type="PROSITE" id="PS00108">
    <property type="entry name" value="PROTEIN_KINASE_ST"/>
    <property type="match status" value="1"/>
</dbReference>
<comment type="catalytic activity">
    <reaction evidence="17 19">
        <text>L-threonyl-[protein] + ATP = O-phospho-L-threonyl-[protein] + ADP + H(+)</text>
        <dbReference type="Rhea" id="RHEA:46608"/>
        <dbReference type="Rhea" id="RHEA-COMP:11060"/>
        <dbReference type="Rhea" id="RHEA-COMP:11605"/>
        <dbReference type="ChEBI" id="CHEBI:15378"/>
        <dbReference type="ChEBI" id="CHEBI:30013"/>
        <dbReference type="ChEBI" id="CHEBI:30616"/>
        <dbReference type="ChEBI" id="CHEBI:61977"/>
        <dbReference type="ChEBI" id="CHEBI:456216"/>
        <dbReference type="EC" id="2.7.11.1"/>
    </reaction>
</comment>
<evidence type="ECO:0000256" key="11">
    <source>
        <dbReference type="ARBA" id="ARBA00022840"/>
    </source>
</evidence>
<dbReference type="InterPro" id="IPR003609">
    <property type="entry name" value="Pan_app"/>
</dbReference>
<sequence length="812" mass="91318">MSKTRDRLRLHQPVYLVSTFFLCAISSLCSDIILPGQSLSGNQTISSKNGVFELGFFTPGTSGRYYIGIWYKNQPIRTTVWVANRKHPIGNPFMAALKLYRYGTLVLLNESNSEIWSTNSSTVYPNATSVALLDTGNLVVTAHDVGLSNVIWESFDHPTNTWLPGGKVGYKKHKQEEQNLVPWRSLENPAPGRYSVQLDKNGSSHLLSWNGSKVFWSSGPWNGKFFSQVPEVQLDYYIKNMTYITTDEENYFTYEAAVNSTLTRFIIDVTGQLKQFVWPAGSKKWIWFWARPEEQCEVYAYCGTFTSCNRSKIQPCDCLKGFEPTNRKDWELEDHSDGCVRKSSLQCENGGRDAFYMLSDISFPDNQEAGPEGSFKECEVACFQNCSCSAYAFENDACTVWKGDLLNLQQLSDGSGKSLYIRLAVKDIAATENTTIRIGKGKQKQWRIIVIGSVAAFLFLAGFMYLVMLRWRKCSKEVLAGADLLLTVYKFSDLKTATKNFSEKLGEGAFGSVFKGALPNATLIAVKELKCLANRAEKQFRAEVSTIGTIRHVNLVRLHGFCAEATKRYLVYEFVCNGSLNTILFRNTSHLLDWKARYHIAIGVAKGLTYLHEECRDRIVHCDIKPENILLDGDFNAKIADFGLAKLIDCGYSRAWTTFRGTKGYLAPEWISGEPITPKADVFSYGMLLLEMISGRRNSETADNELDHYFPKRVLDAIRREDSEVSTLLDDRLEGSADLQQLVRACRVSCWCIQDDEKDRPTMGKVVQILEGFSDIGIPPVPRFIQCLSSSTQDKSREALLTSSELGLSSSS</sequence>
<evidence type="ECO:0000256" key="1">
    <source>
        <dbReference type="ARBA" id="ARBA00004251"/>
    </source>
</evidence>
<keyword evidence="16" id="KW-0325">Glycoprotein</keyword>
<keyword evidence="8" id="KW-0430">Lectin</keyword>
<protein>
    <recommendedName>
        <fullName evidence="19">Receptor-like serine/threonine-protein kinase</fullName>
        <ecNumber evidence="19">2.7.11.1</ecNumber>
    </recommendedName>
</protein>
<dbReference type="Gene3D" id="1.10.510.10">
    <property type="entry name" value="Transferase(Phosphotransferase) domain 1"/>
    <property type="match status" value="1"/>
</dbReference>
<name>A0A7N0UN80_KALFE</name>
<dbReference type="EC" id="2.7.11.1" evidence="19"/>